<dbReference type="GO" id="GO:0043531">
    <property type="term" value="F:ADP binding"/>
    <property type="evidence" value="ECO:0007669"/>
    <property type="project" value="InterPro"/>
</dbReference>
<dbReference type="SUPFAM" id="SSF52540">
    <property type="entry name" value="P-loop containing nucleoside triphosphate hydrolases"/>
    <property type="match status" value="1"/>
</dbReference>
<proteinExistence type="predicted"/>
<dbReference type="Pfam" id="PF13191">
    <property type="entry name" value="AAA_16"/>
    <property type="match status" value="1"/>
</dbReference>
<accession>A0A1H9XNW4</accession>
<dbReference type="SMART" id="SM00028">
    <property type="entry name" value="TPR"/>
    <property type="match status" value="5"/>
</dbReference>
<gene>
    <name evidence="3" type="ORF">SAMN04487818_11815</name>
</gene>
<dbReference type="STRING" id="155974.SAMN04487818_11815"/>
<dbReference type="PRINTS" id="PR00364">
    <property type="entry name" value="DISEASERSIST"/>
</dbReference>
<reference evidence="4" key="1">
    <citation type="submission" date="2016-10" db="EMBL/GenBank/DDBJ databases">
        <authorList>
            <person name="Varghese N."/>
            <person name="Submissions S."/>
        </authorList>
    </citation>
    <scope>NUCLEOTIDE SEQUENCE [LARGE SCALE GENOMIC DNA]</scope>
    <source>
        <strain evidence="4">DSM 44260</strain>
    </source>
</reference>
<feature type="domain" description="Orc1-like AAA ATPase" evidence="2">
    <location>
        <begin position="51"/>
        <end position="175"/>
    </location>
</feature>
<dbReference type="Gene3D" id="3.40.50.300">
    <property type="entry name" value="P-loop containing nucleotide triphosphate hydrolases"/>
    <property type="match status" value="1"/>
</dbReference>
<dbReference type="Gene3D" id="1.25.40.10">
    <property type="entry name" value="Tetratricopeptide repeat domain"/>
    <property type="match status" value="1"/>
</dbReference>
<evidence type="ECO:0000313" key="4">
    <source>
        <dbReference type="Proteomes" id="UP000199051"/>
    </source>
</evidence>
<protein>
    <submittedName>
        <fullName evidence="3">Tetratricopeptide repeat-containing protein</fullName>
    </submittedName>
</protein>
<dbReference type="PANTHER" id="PTHR47691">
    <property type="entry name" value="REGULATOR-RELATED"/>
    <property type="match status" value="1"/>
</dbReference>
<dbReference type="InterPro" id="IPR011990">
    <property type="entry name" value="TPR-like_helical_dom_sf"/>
</dbReference>
<sequence length="748" mass="79355">MVSDAVVNLALGVVNGVLVQAGVITGGVHGVRAGGVAVVTAIRAAEATDGLIGRDDEVRRLLDLVNPRSPSGPVVLSAVAGMGGIGKTALARQVAAVAAGRGWFPGGVLFVDLRGYSADEAVRPESVFAPLLRGLGVHDDQIPGGADEQATVYHQVLHDGERQGRSVLLVLDNAGSSEQVRDLIPAPGTSAHRVVVTTRDTLSLPGAHLLTLDVLDIDAAVEMLHRTLREHGRAADCGIVDLARVCAGLPLAIRIATGLLADDPDLTAAELAAELTTADATSFAHGETALTAVFAASVDRLAVRDPAAARLLLMLCAEPGPDISTEACAALAGVAVTTATARLRTLTQAHLLARVNRRWRAHDLIRKHARTRPHPEPVATVRLLAHYTATALAADAHLRAWSGHDVPHRFADRAEALAWFDAEHANLVSAVGRGVDLGTVSLGARLAQAMTTYLSWRRYVADWVRVATTAARATRDEEDMGVWAHAWDVLGLALQHNDQLPEAYEAHHVAMGAYQAMGEVWREGMVWSSLGVTLVRLGSPIAAISAQEEARALAETSGDRHGEAIACNNLGLALRESGRSTEAVGVHHRAVSLMARLRDRRGLATAYDNLGLALREAGEPSRAEVAHRAAARLYREVGDRHGEATAANNLGAALRRVGKVNAAITAHRQAVACCRWLGDRSREGVAWVNLGLDLWQGRRGDEARRCWTEAAAAFRDANSHSLLAHVENLPGPSEHREPTARASIQESV</sequence>
<keyword evidence="4" id="KW-1185">Reference proteome</keyword>
<name>A0A1H9XNW4_9PSEU</name>
<feature type="region of interest" description="Disordered" evidence="1">
    <location>
        <begin position="728"/>
        <end position="748"/>
    </location>
</feature>
<evidence type="ECO:0000259" key="2">
    <source>
        <dbReference type="Pfam" id="PF13191"/>
    </source>
</evidence>
<dbReference type="InterPro" id="IPR027417">
    <property type="entry name" value="P-loop_NTPase"/>
</dbReference>
<dbReference type="EMBL" id="FOGI01000018">
    <property type="protein sequence ID" value="SES47848.1"/>
    <property type="molecule type" value="Genomic_DNA"/>
</dbReference>
<dbReference type="Pfam" id="PF13176">
    <property type="entry name" value="TPR_7"/>
    <property type="match status" value="1"/>
</dbReference>
<evidence type="ECO:0000313" key="3">
    <source>
        <dbReference type="EMBL" id="SES47848.1"/>
    </source>
</evidence>
<dbReference type="AlphaFoldDB" id="A0A1H9XNW4"/>
<dbReference type="InterPro" id="IPR019734">
    <property type="entry name" value="TPR_rpt"/>
</dbReference>
<evidence type="ECO:0000256" key="1">
    <source>
        <dbReference type="SAM" id="MobiDB-lite"/>
    </source>
</evidence>
<dbReference type="Pfam" id="PF13424">
    <property type="entry name" value="TPR_12"/>
    <property type="match status" value="1"/>
</dbReference>
<organism evidence="3 4">
    <name type="scientific">Actinokineospora terrae</name>
    <dbReference type="NCBI Taxonomy" id="155974"/>
    <lineage>
        <taxon>Bacteria</taxon>
        <taxon>Bacillati</taxon>
        <taxon>Actinomycetota</taxon>
        <taxon>Actinomycetes</taxon>
        <taxon>Pseudonocardiales</taxon>
        <taxon>Pseudonocardiaceae</taxon>
        <taxon>Actinokineospora</taxon>
    </lineage>
</organism>
<dbReference type="SUPFAM" id="SSF48452">
    <property type="entry name" value="TPR-like"/>
    <property type="match status" value="2"/>
</dbReference>
<dbReference type="Proteomes" id="UP000199051">
    <property type="component" value="Unassembled WGS sequence"/>
</dbReference>
<dbReference type="InterPro" id="IPR041664">
    <property type="entry name" value="AAA_16"/>
</dbReference>
<dbReference type="PANTHER" id="PTHR47691:SF3">
    <property type="entry name" value="HTH-TYPE TRANSCRIPTIONAL REGULATOR RV0890C-RELATED"/>
    <property type="match status" value="1"/>
</dbReference>